<proteinExistence type="predicted"/>
<organism evidence="1 2">
    <name type="scientific">Candidatus Collierbacteria bacterium GW2011_GWF2_44_15</name>
    <dbReference type="NCBI Taxonomy" id="1618404"/>
    <lineage>
        <taxon>Bacteria</taxon>
        <taxon>Candidatus Collieribacteriota</taxon>
    </lineage>
</organism>
<evidence type="ECO:0000313" key="1">
    <source>
        <dbReference type="EMBL" id="KKT45610.1"/>
    </source>
</evidence>
<accession>A0A0G1HFF9</accession>
<comment type="caution">
    <text evidence="1">The sequence shown here is derived from an EMBL/GenBank/DDBJ whole genome shotgun (WGS) entry which is preliminary data.</text>
</comment>
<name>A0A0G1HFF9_9BACT</name>
<protein>
    <submittedName>
        <fullName evidence="1">Uncharacterized protein</fullName>
    </submittedName>
</protein>
<dbReference type="Proteomes" id="UP000033861">
    <property type="component" value="Unassembled WGS sequence"/>
</dbReference>
<dbReference type="AlphaFoldDB" id="A0A0G1HFF9"/>
<sequence>MKKNIDRLSILCYYRDDSVITHAIHAIDTWSLEEKGHRQFGWFKKSPNIVSLFIVLPSEISPSRKTALYTHLIHIPGLGFINTSFN</sequence>
<evidence type="ECO:0000313" key="2">
    <source>
        <dbReference type="Proteomes" id="UP000033861"/>
    </source>
</evidence>
<dbReference type="EMBL" id="LCHZ01000034">
    <property type="protein sequence ID" value="KKT45610.1"/>
    <property type="molecule type" value="Genomic_DNA"/>
</dbReference>
<reference evidence="1 2" key="1">
    <citation type="journal article" date="2015" name="Nature">
        <title>rRNA introns, odd ribosomes, and small enigmatic genomes across a large radiation of phyla.</title>
        <authorList>
            <person name="Brown C.T."/>
            <person name="Hug L.A."/>
            <person name="Thomas B.C."/>
            <person name="Sharon I."/>
            <person name="Castelle C.J."/>
            <person name="Singh A."/>
            <person name="Wilkins M.J."/>
            <person name="Williams K.H."/>
            <person name="Banfield J.F."/>
        </authorList>
    </citation>
    <scope>NUCLEOTIDE SEQUENCE [LARGE SCALE GENOMIC DNA]</scope>
</reference>
<gene>
    <name evidence="1" type="ORF">UW35_C0034G0004</name>
</gene>